<dbReference type="EMBL" id="CAEZWW010000068">
    <property type="protein sequence ID" value="CAB4672490.1"/>
    <property type="molecule type" value="Genomic_DNA"/>
</dbReference>
<evidence type="ECO:0000256" key="2">
    <source>
        <dbReference type="ARBA" id="ARBA00023002"/>
    </source>
</evidence>
<dbReference type="GO" id="GO:0008911">
    <property type="term" value="F:lactaldehyde dehydrogenase (NAD+) activity"/>
    <property type="evidence" value="ECO:0007669"/>
    <property type="project" value="TreeGrafter"/>
</dbReference>
<dbReference type="InterPro" id="IPR051020">
    <property type="entry name" value="ALDH-related_metabolic_enz"/>
</dbReference>
<reference evidence="4" key="1">
    <citation type="submission" date="2020-05" db="EMBL/GenBank/DDBJ databases">
        <authorList>
            <person name="Chiriac C."/>
            <person name="Salcher M."/>
            <person name="Ghai R."/>
            <person name="Kavagutti S V."/>
        </authorList>
    </citation>
    <scope>NUCLEOTIDE SEQUENCE</scope>
</reference>
<sequence>MSMKDLHTPRHWPSWIAGTASDAGERAEVTHPGDGSVVGTYTVPNAASVEAAIEGAWQVRREAQRTSAAQRAAALTHVSRRLEERLDEVAALITAENGKPITWSRAEAGRAASTFRWAAEEARRFNGEFQRLDTEAATAGRAAIIRRFPHGPVLGISPFNFPVNLVAHKVAPALAVGAPIVVKPAPATPLGALLIGELLGETDLPPGMFSVIPVGNEVAPALVADPRLPVISFTGSEPVGFAIQREVPNKHIVLELGGNAAAIILGDYSSAKDLEWAARRIAMYGNAQAGQTCVSVQRIFVEESVAEAFTERLIANVLALVSGSPWDPATEVGPMISEAAAVRVTEWVKEAVDVGAEVLAGGSRSGTSIEPTLLSNVDPRVRVSCEEVFGPVMSIQVIKDLDEGIDLVNDSRFGLQTGLFTHNIQEIFRAHRELEVGGVIIGDAPTFRADQMPYGGIKASGVGREGLRSAMTDLTHERVLVLTDLAL</sequence>
<dbReference type="SUPFAM" id="SSF53720">
    <property type="entry name" value="ALDH-like"/>
    <property type="match status" value="1"/>
</dbReference>
<evidence type="ECO:0000259" key="3">
    <source>
        <dbReference type="Pfam" id="PF00171"/>
    </source>
</evidence>
<dbReference type="InterPro" id="IPR015590">
    <property type="entry name" value="Aldehyde_DH_dom"/>
</dbReference>
<feature type="domain" description="Aldehyde dehydrogenase" evidence="3">
    <location>
        <begin position="22"/>
        <end position="476"/>
    </location>
</feature>
<gene>
    <name evidence="4" type="ORF">UFOPK2310_00693</name>
</gene>
<keyword evidence="2" id="KW-0560">Oxidoreductase</keyword>
<evidence type="ECO:0000313" key="4">
    <source>
        <dbReference type="EMBL" id="CAB4672490.1"/>
    </source>
</evidence>
<dbReference type="InterPro" id="IPR016161">
    <property type="entry name" value="Ald_DH/histidinol_DH"/>
</dbReference>
<dbReference type="Pfam" id="PF00171">
    <property type="entry name" value="Aldedh"/>
    <property type="match status" value="1"/>
</dbReference>
<dbReference type="InterPro" id="IPR029510">
    <property type="entry name" value="Ald_DH_CS_GLU"/>
</dbReference>
<dbReference type="Gene3D" id="3.40.309.10">
    <property type="entry name" value="Aldehyde Dehydrogenase, Chain A, domain 2"/>
    <property type="match status" value="1"/>
</dbReference>
<organism evidence="4">
    <name type="scientific">freshwater metagenome</name>
    <dbReference type="NCBI Taxonomy" id="449393"/>
    <lineage>
        <taxon>unclassified sequences</taxon>
        <taxon>metagenomes</taxon>
        <taxon>ecological metagenomes</taxon>
    </lineage>
</organism>
<comment type="similarity">
    <text evidence="1">Belongs to the aldehyde dehydrogenase family.</text>
</comment>
<name>A0A6J6ME21_9ZZZZ</name>
<dbReference type="Gene3D" id="3.40.605.10">
    <property type="entry name" value="Aldehyde Dehydrogenase, Chain A, domain 1"/>
    <property type="match status" value="1"/>
</dbReference>
<dbReference type="AlphaFoldDB" id="A0A6J6ME21"/>
<dbReference type="InterPro" id="IPR016162">
    <property type="entry name" value="Ald_DH_N"/>
</dbReference>
<evidence type="ECO:0000256" key="1">
    <source>
        <dbReference type="ARBA" id="ARBA00009986"/>
    </source>
</evidence>
<protein>
    <submittedName>
        <fullName evidence="4">Unannotated protein</fullName>
    </submittedName>
</protein>
<dbReference type="PANTHER" id="PTHR42991:SF1">
    <property type="entry name" value="ALDEHYDE DEHYDROGENASE"/>
    <property type="match status" value="1"/>
</dbReference>
<proteinExistence type="inferred from homology"/>
<dbReference type="FunFam" id="3.40.605.10:FF:000020">
    <property type="entry name" value="Aldehyde dehydrogenase"/>
    <property type="match status" value="1"/>
</dbReference>
<dbReference type="PANTHER" id="PTHR42991">
    <property type="entry name" value="ALDEHYDE DEHYDROGENASE"/>
    <property type="match status" value="1"/>
</dbReference>
<dbReference type="InterPro" id="IPR016163">
    <property type="entry name" value="Ald_DH_C"/>
</dbReference>
<dbReference type="PROSITE" id="PS00687">
    <property type="entry name" value="ALDEHYDE_DEHYDR_GLU"/>
    <property type="match status" value="1"/>
</dbReference>
<accession>A0A6J6ME21</accession>